<dbReference type="NCBIfam" id="TIGR01784">
    <property type="entry name" value="T_den_put_tspse"/>
    <property type="match status" value="1"/>
</dbReference>
<evidence type="ECO:0000313" key="4">
    <source>
        <dbReference type="Proteomes" id="UP000653797"/>
    </source>
</evidence>
<dbReference type="AlphaFoldDB" id="A0A927AYW8"/>
<evidence type="ECO:0000259" key="2">
    <source>
        <dbReference type="Pfam" id="PF04754"/>
    </source>
</evidence>
<dbReference type="InterPro" id="IPR010106">
    <property type="entry name" value="RpnA"/>
</dbReference>
<dbReference type="RefSeq" id="WP_191037973.1">
    <property type="nucleotide sequence ID" value="NZ_JACXAA010000002.1"/>
</dbReference>
<organism evidence="3 4">
    <name type="scientific">Spirosoma validum</name>
    <dbReference type="NCBI Taxonomy" id="2771355"/>
    <lineage>
        <taxon>Bacteria</taxon>
        <taxon>Pseudomonadati</taxon>
        <taxon>Bacteroidota</taxon>
        <taxon>Cytophagia</taxon>
        <taxon>Cytophagales</taxon>
        <taxon>Cytophagaceae</taxon>
        <taxon>Spirosoma</taxon>
    </lineage>
</organism>
<comment type="similarity">
    <text evidence="1">Belongs to the Rpn/YhgA-like nuclease family.</text>
</comment>
<evidence type="ECO:0000313" key="3">
    <source>
        <dbReference type="EMBL" id="MBD2752324.1"/>
    </source>
</evidence>
<dbReference type="PANTHER" id="PTHR34611">
    <property type="match status" value="1"/>
</dbReference>
<proteinExistence type="inferred from homology"/>
<reference evidence="3" key="1">
    <citation type="submission" date="2020-09" db="EMBL/GenBank/DDBJ databases">
        <authorList>
            <person name="Kim M.K."/>
        </authorList>
    </citation>
    <scope>NUCLEOTIDE SEQUENCE</scope>
    <source>
        <strain evidence="3">BT704</strain>
    </source>
</reference>
<evidence type="ECO:0000256" key="1">
    <source>
        <dbReference type="ARBA" id="ARBA00009787"/>
    </source>
</evidence>
<dbReference type="GO" id="GO:1990238">
    <property type="term" value="F:double-stranded DNA endonuclease activity"/>
    <property type="evidence" value="ECO:0007669"/>
    <property type="project" value="TreeGrafter"/>
</dbReference>
<feature type="domain" description="Transposase (putative) YhgA-like" evidence="2">
    <location>
        <begin position="4"/>
        <end position="198"/>
    </location>
</feature>
<comment type="caution">
    <text evidence="3">The sequence shown here is derived from an EMBL/GenBank/DDBJ whole genome shotgun (WGS) entry which is preliminary data.</text>
</comment>
<gene>
    <name evidence="3" type="ORF">IC230_05435</name>
</gene>
<accession>A0A927AYW8</accession>
<dbReference type="Pfam" id="PF04754">
    <property type="entry name" value="Transposase_31"/>
    <property type="match status" value="1"/>
</dbReference>
<dbReference type="EMBL" id="JACXAA010000002">
    <property type="protein sequence ID" value="MBD2752324.1"/>
    <property type="molecule type" value="Genomic_DNA"/>
</dbReference>
<dbReference type="Proteomes" id="UP000653797">
    <property type="component" value="Unassembled WGS sequence"/>
</dbReference>
<dbReference type="GO" id="GO:0006310">
    <property type="term" value="P:DNA recombination"/>
    <property type="evidence" value="ECO:0007669"/>
    <property type="project" value="TreeGrafter"/>
</dbReference>
<name>A0A927AYW8_9BACT</name>
<dbReference type="InterPro" id="IPR051699">
    <property type="entry name" value="Rpn/YhgA-like_nuclease"/>
</dbReference>
<keyword evidence="4" id="KW-1185">Reference proteome</keyword>
<sequence>MNHPHDKLFKATFSQPDVVASLIEDLFPPALVAGIDVQTLVLTTNSYIDNELKEHFADLVYQCQFNNQASFEIALLLEHKSYPDKHPHLQLLRYMLNRWQQDAQANEGLTPIVPVLIYHGATRWPHRSLDAQMTKMQPELRVYLPEFDYVLIDLSRLDDTQILNFRSQFLALSTSLLKYHDQSKHVEFVRQHIMTMLSNVAEADLRAIIEPTFLYLLETSNLTGHEIVAIFSTVSKKTEDAAMTAADQLRLEGRLEGRVEGRIETTYKFVKGALKLGMDAKTIASTFELDVKEVESIIAILQQKKA</sequence>
<dbReference type="PANTHER" id="PTHR34611:SF2">
    <property type="entry name" value="INACTIVE RECOMBINATION-PROMOTING NUCLEASE-LIKE PROTEIN RPNE-RELATED"/>
    <property type="match status" value="1"/>
</dbReference>
<dbReference type="InterPro" id="IPR006842">
    <property type="entry name" value="Transposase_31"/>
</dbReference>
<protein>
    <submittedName>
        <fullName evidence="3">Rpn family recombination-promoting nuclease/putative transposase</fullName>
    </submittedName>
</protein>